<dbReference type="GO" id="GO:0051537">
    <property type="term" value="F:2 iron, 2 sulfur cluster binding"/>
    <property type="evidence" value="ECO:0007669"/>
    <property type="project" value="InterPro"/>
</dbReference>
<proteinExistence type="predicted"/>
<dbReference type="Gene3D" id="2.102.10.10">
    <property type="entry name" value="Rieske [2Fe-2S] iron-sulphur domain"/>
    <property type="match status" value="1"/>
</dbReference>
<name>G7J843_MEDTR</name>
<gene>
    <name evidence="2" type="ordered locus">MTR_3g082230</name>
</gene>
<dbReference type="EnsemblPlants" id="AES71740">
    <property type="protein sequence ID" value="AES71740"/>
    <property type="gene ID" value="MTR_3g082230"/>
</dbReference>
<dbReference type="InterPro" id="IPR036922">
    <property type="entry name" value="Rieske_2Fe-2S_sf"/>
</dbReference>
<dbReference type="eggNOG" id="KOG1671">
    <property type="taxonomic scope" value="Eukaryota"/>
</dbReference>
<evidence type="ECO:0000256" key="1">
    <source>
        <dbReference type="SAM" id="MobiDB-lite"/>
    </source>
</evidence>
<dbReference type="SUPFAM" id="SSF50022">
    <property type="entry name" value="ISP domain"/>
    <property type="match status" value="1"/>
</dbReference>
<reference evidence="3" key="3">
    <citation type="submission" date="2015-04" db="UniProtKB">
        <authorList>
            <consortium name="EnsemblPlants"/>
        </authorList>
    </citation>
    <scope>IDENTIFICATION</scope>
    <source>
        <strain evidence="3">cv. Jemalong A17</strain>
    </source>
</reference>
<organism evidence="2 4">
    <name type="scientific">Medicago truncatula</name>
    <name type="common">Barrel medic</name>
    <name type="synonym">Medicago tribuloides</name>
    <dbReference type="NCBI Taxonomy" id="3880"/>
    <lineage>
        <taxon>Eukaryota</taxon>
        <taxon>Viridiplantae</taxon>
        <taxon>Streptophyta</taxon>
        <taxon>Embryophyta</taxon>
        <taxon>Tracheophyta</taxon>
        <taxon>Spermatophyta</taxon>
        <taxon>Magnoliopsida</taxon>
        <taxon>eudicotyledons</taxon>
        <taxon>Gunneridae</taxon>
        <taxon>Pentapetalae</taxon>
        <taxon>rosids</taxon>
        <taxon>fabids</taxon>
        <taxon>Fabales</taxon>
        <taxon>Fabaceae</taxon>
        <taxon>Papilionoideae</taxon>
        <taxon>50 kb inversion clade</taxon>
        <taxon>NPAAA clade</taxon>
        <taxon>Hologalegina</taxon>
        <taxon>IRL clade</taxon>
        <taxon>Trifolieae</taxon>
        <taxon>Medicago</taxon>
    </lineage>
</organism>
<dbReference type="AlphaFoldDB" id="G7J843"/>
<sequence>MNERDVTTLAAAKNGSHVSRPHITPSTPHVRHHHRPPLQTLLNHPLIQTAPSTPNFTAQKKSYCCHHNLSSIEPDTSVTVKWRGKPVFIRRRTDGNVKLAKSVDVGSLRDPQQDYERVKNPEWLQTTHYTTRRKNLQTIYLEPTTAVARRCLKETQTPKITKREREREREREELGFGGDADFELVAPPWVEATSKRKVWI</sequence>
<dbReference type="Proteomes" id="UP000002051">
    <property type="component" value="Chromosome 3"/>
</dbReference>
<dbReference type="GO" id="GO:0006122">
    <property type="term" value="P:mitochondrial electron transport, ubiquinol to cytochrome c"/>
    <property type="evidence" value="ECO:0000318"/>
    <property type="project" value="GO_Central"/>
</dbReference>
<reference evidence="2 4" key="2">
    <citation type="journal article" date="2014" name="BMC Genomics">
        <title>An improved genome release (version Mt4.0) for the model legume Medicago truncatula.</title>
        <authorList>
            <person name="Tang H."/>
            <person name="Krishnakumar V."/>
            <person name="Bidwell S."/>
            <person name="Rosen B."/>
            <person name="Chan A."/>
            <person name="Zhou S."/>
            <person name="Gentzbittel L."/>
            <person name="Childs K.L."/>
            <person name="Yandell M."/>
            <person name="Gundlach H."/>
            <person name="Mayer K.F."/>
            <person name="Schwartz D.C."/>
            <person name="Town C.D."/>
        </authorList>
    </citation>
    <scope>GENOME REANNOTATION</scope>
    <source>
        <strain evidence="3 4">cv. Jemalong A17</strain>
    </source>
</reference>
<dbReference type="PANTHER" id="PTHR10134">
    <property type="entry name" value="CYTOCHROME B-C1 COMPLEX SUBUNIT RIESKE, MITOCHONDRIAL"/>
    <property type="match status" value="1"/>
</dbReference>
<dbReference type="EMBL" id="CM001219">
    <property type="protein sequence ID" value="AES71740.1"/>
    <property type="molecule type" value="Genomic_DNA"/>
</dbReference>
<dbReference type="GO" id="GO:0016491">
    <property type="term" value="F:oxidoreductase activity"/>
    <property type="evidence" value="ECO:0000318"/>
    <property type="project" value="GO_Central"/>
</dbReference>
<dbReference type="InterPro" id="IPR014349">
    <property type="entry name" value="Rieske_Fe-S_prot"/>
</dbReference>
<evidence type="ECO:0000313" key="2">
    <source>
        <dbReference type="EMBL" id="AES71740.1"/>
    </source>
</evidence>
<dbReference type="HOGENOM" id="CLU_1368020_0_0_1"/>
<dbReference type="GO" id="GO:0045275">
    <property type="term" value="C:respiratory chain complex III"/>
    <property type="evidence" value="ECO:0000318"/>
    <property type="project" value="GO_Central"/>
</dbReference>
<keyword evidence="4" id="KW-1185">Reference proteome</keyword>
<protein>
    <submittedName>
        <fullName evidence="2">Cytochrome B-c1 complex subunit Rieske protein, putative</fullName>
    </submittedName>
</protein>
<reference evidence="2 4" key="1">
    <citation type="journal article" date="2011" name="Nature">
        <title>The Medicago genome provides insight into the evolution of rhizobial symbioses.</title>
        <authorList>
            <person name="Young N.D."/>
            <person name="Debelle F."/>
            <person name="Oldroyd G.E."/>
            <person name="Geurts R."/>
            <person name="Cannon S.B."/>
            <person name="Udvardi M.K."/>
            <person name="Benedito V.A."/>
            <person name="Mayer K.F."/>
            <person name="Gouzy J."/>
            <person name="Schoof H."/>
            <person name="Van de Peer Y."/>
            <person name="Proost S."/>
            <person name="Cook D.R."/>
            <person name="Meyers B.C."/>
            <person name="Spannagl M."/>
            <person name="Cheung F."/>
            <person name="De Mita S."/>
            <person name="Krishnakumar V."/>
            <person name="Gundlach H."/>
            <person name="Zhou S."/>
            <person name="Mudge J."/>
            <person name="Bharti A.K."/>
            <person name="Murray J.D."/>
            <person name="Naoumkina M.A."/>
            <person name="Rosen B."/>
            <person name="Silverstein K.A."/>
            <person name="Tang H."/>
            <person name="Rombauts S."/>
            <person name="Zhao P.X."/>
            <person name="Zhou P."/>
            <person name="Barbe V."/>
            <person name="Bardou P."/>
            <person name="Bechner M."/>
            <person name="Bellec A."/>
            <person name="Berger A."/>
            <person name="Berges H."/>
            <person name="Bidwell S."/>
            <person name="Bisseling T."/>
            <person name="Choisne N."/>
            <person name="Couloux A."/>
            <person name="Denny R."/>
            <person name="Deshpande S."/>
            <person name="Dai X."/>
            <person name="Doyle J.J."/>
            <person name="Dudez A.M."/>
            <person name="Farmer A.D."/>
            <person name="Fouteau S."/>
            <person name="Franken C."/>
            <person name="Gibelin C."/>
            <person name="Gish J."/>
            <person name="Goldstein S."/>
            <person name="Gonzalez A.J."/>
            <person name="Green P.J."/>
            <person name="Hallab A."/>
            <person name="Hartog M."/>
            <person name="Hua A."/>
            <person name="Humphray S.J."/>
            <person name="Jeong D.H."/>
            <person name="Jing Y."/>
            <person name="Jocker A."/>
            <person name="Kenton S.M."/>
            <person name="Kim D.J."/>
            <person name="Klee K."/>
            <person name="Lai H."/>
            <person name="Lang C."/>
            <person name="Lin S."/>
            <person name="Macmil S.L."/>
            <person name="Magdelenat G."/>
            <person name="Matthews L."/>
            <person name="McCorrison J."/>
            <person name="Monaghan E.L."/>
            <person name="Mun J.H."/>
            <person name="Najar F.Z."/>
            <person name="Nicholson C."/>
            <person name="Noirot C."/>
            <person name="O'Bleness M."/>
            <person name="Paule C.R."/>
            <person name="Poulain J."/>
            <person name="Prion F."/>
            <person name="Qin B."/>
            <person name="Qu C."/>
            <person name="Retzel E.F."/>
            <person name="Riddle C."/>
            <person name="Sallet E."/>
            <person name="Samain S."/>
            <person name="Samson N."/>
            <person name="Sanders I."/>
            <person name="Saurat O."/>
            <person name="Scarpelli C."/>
            <person name="Schiex T."/>
            <person name="Segurens B."/>
            <person name="Severin A.J."/>
            <person name="Sherrier D.J."/>
            <person name="Shi R."/>
            <person name="Sims S."/>
            <person name="Singer S.R."/>
            <person name="Sinharoy S."/>
            <person name="Sterck L."/>
            <person name="Viollet A."/>
            <person name="Wang B.B."/>
            <person name="Wang K."/>
            <person name="Wang M."/>
            <person name="Wang X."/>
            <person name="Warfsmann J."/>
            <person name="Weissenbach J."/>
            <person name="White D.D."/>
            <person name="White J.D."/>
            <person name="Wiley G.B."/>
            <person name="Wincker P."/>
            <person name="Xing Y."/>
            <person name="Yang L."/>
            <person name="Yao Z."/>
            <person name="Ying F."/>
            <person name="Zhai J."/>
            <person name="Zhou L."/>
            <person name="Zuber A."/>
            <person name="Denarie J."/>
            <person name="Dixon R.A."/>
            <person name="May G.D."/>
            <person name="Schwartz D.C."/>
            <person name="Rogers J."/>
            <person name="Quetier F."/>
            <person name="Town C.D."/>
            <person name="Roe B.A."/>
        </authorList>
    </citation>
    <scope>NUCLEOTIDE SEQUENCE [LARGE SCALE GENOMIC DNA]</scope>
    <source>
        <strain evidence="2">A17</strain>
        <strain evidence="3 4">cv. Jemalong A17</strain>
    </source>
</reference>
<accession>G7J843</accession>
<feature type="region of interest" description="Disordered" evidence="1">
    <location>
        <begin position="15"/>
        <end position="35"/>
    </location>
</feature>
<evidence type="ECO:0000313" key="3">
    <source>
        <dbReference type="EnsemblPlants" id="AES71740"/>
    </source>
</evidence>
<evidence type="ECO:0000313" key="4">
    <source>
        <dbReference type="Proteomes" id="UP000002051"/>
    </source>
</evidence>
<dbReference type="STRING" id="3880.G7J843"/>
<dbReference type="GO" id="GO:0005739">
    <property type="term" value="C:mitochondrion"/>
    <property type="evidence" value="ECO:0007669"/>
    <property type="project" value="GOC"/>
</dbReference>
<dbReference type="PaxDb" id="3880-AES71740"/>